<dbReference type="GO" id="GO:0020037">
    <property type="term" value="F:heme binding"/>
    <property type="evidence" value="ECO:0007669"/>
    <property type="project" value="InterPro"/>
</dbReference>
<comment type="function">
    <text evidence="13 15">Component of the sulfite reductase complex that catalyzes the 6-electron reduction of sulfite to sulfide. This is one of several activities required for the biosynthesis of L-cysteine from sulfate.</text>
</comment>
<dbReference type="AlphaFoldDB" id="A0A4R7RYU5"/>
<dbReference type="InterPro" id="IPR011786">
    <property type="entry name" value="CysI"/>
</dbReference>
<keyword evidence="4 15" id="KW-0028">Amino-acid biosynthesis</keyword>
<comment type="caution">
    <text evidence="18">The sequence shown here is derived from an EMBL/GenBank/DDBJ whole genome shotgun (WGS) entry which is preliminary data.</text>
</comment>
<dbReference type="GO" id="GO:0051539">
    <property type="term" value="F:4 iron, 4 sulfur cluster binding"/>
    <property type="evidence" value="ECO:0007669"/>
    <property type="project" value="UniProtKB-KW"/>
</dbReference>
<feature type="binding site" evidence="15">
    <location>
        <position position="444"/>
    </location>
    <ligand>
        <name>[4Fe-4S] cluster</name>
        <dbReference type="ChEBI" id="CHEBI:49883"/>
    </ligand>
</feature>
<evidence type="ECO:0000256" key="2">
    <source>
        <dbReference type="ARBA" id="ARBA00010429"/>
    </source>
</evidence>
<dbReference type="GO" id="GO:0070814">
    <property type="term" value="P:hydrogen sulfide biosynthetic process"/>
    <property type="evidence" value="ECO:0007669"/>
    <property type="project" value="UniProtKB-UniRule"/>
</dbReference>
<dbReference type="FunFam" id="3.30.413.10:FF:000003">
    <property type="entry name" value="Sulfite reductase [NADPH] hemoprotein beta-component"/>
    <property type="match status" value="1"/>
</dbReference>
<evidence type="ECO:0000256" key="4">
    <source>
        <dbReference type="ARBA" id="ARBA00022605"/>
    </source>
</evidence>
<dbReference type="PRINTS" id="PR00397">
    <property type="entry name" value="SIROHAEM"/>
</dbReference>
<evidence type="ECO:0000256" key="9">
    <source>
        <dbReference type="ARBA" id="ARBA00023004"/>
    </source>
</evidence>
<dbReference type="Gene3D" id="3.30.413.10">
    <property type="entry name" value="Sulfite Reductase Hemoprotein, domain 1"/>
    <property type="match status" value="2"/>
</dbReference>
<proteinExistence type="inferred from homology"/>
<dbReference type="InterPro" id="IPR036136">
    <property type="entry name" value="Nit/Sulf_reduc_fer-like_dom_sf"/>
</dbReference>
<dbReference type="PANTHER" id="PTHR11493:SF47">
    <property type="entry name" value="SULFITE REDUCTASE [NADPH] SUBUNIT BETA"/>
    <property type="match status" value="1"/>
</dbReference>
<feature type="binding site" evidence="15">
    <location>
        <position position="489"/>
    </location>
    <ligand>
        <name>[4Fe-4S] cluster</name>
        <dbReference type="ChEBI" id="CHEBI:49883"/>
    </ligand>
</feature>
<evidence type="ECO:0000256" key="6">
    <source>
        <dbReference type="ARBA" id="ARBA00022723"/>
    </source>
</evidence>
<feature type="domain" description="Nitrite/Sulfite reductase ferredoxin-like" evidence="17">
    <location>
        <begin position="359"/>
        <end position="425"/>
    </location>
</feature>
<feature type="domain" description="Nitrite/sulphite reductase 4Fe-4S" evidence="16">
    <location>
        <begin position="440"/>
        <end position="567"/>
    </location>
</feature>
<comment type="catalytic activity">
    <reaction evidence="12 15">
        <text>hydrogen sulfide + 3 NADP(+) + 3 H2O = sulfite + 3 NADPH + 4 H(+)</text>
        <dbReference type="Rhea" id="RHEA:13801"/>
        <dbReference type="ChEBI" id="CHEBI:15377"/>
        <dbReference type="ChEBI" id="CHEBI:15378"/>
        <dbReference type="ChEBI" id="CHEBI:17359"/>
        <dbReference type="ChEBI" id="CHEBI:29919"/>
        <dbReference type="ChEBI" id="CHEBI:57783"/>
        <dbReference type="ChEBI" id="CHEBI:58349"/>
        <dbReference type="EC" id="1.8.1.2"/>
    </reaction>
</comment>
<keyword evidence="11 15" id="KW-0198">Cysteine biosynthesis</keyword>
<evidence type="ECO:0000256" key="12">
    <source>
        <dbReference type="ARBA" id="ARBA00052219"/>
    </source>
</evidence>
<evidence type="ECO:0000256" key="10">
    <source>
        <dbReference type="ARBA" id="ARBA00023014"/>
    </source>
</evidence>
<comment type="subunit">
    <text evidence="14 15">Alpha(8)-beta(8). The alpha component is a flavoprotein, the beta component is a hemoprotein.</text>
</comment>
<comment type="cofactor">
    <cofactor evidence="15">
        <name>[4Fe-4S] cluster</name>
        <dbReference type="ChEBI" id="CHEBI:49883"/>
    </cofactor>
    <text evidence="15">Binds 1 [4Fe-4S] cluster per subunit.</text>
</comment>
<organism evidence="18 19">
    <name type="scientific">Prosthecobacter fusiformis</name>
    <dbReference type="NCBI Taxonomy" id="48464"/>
    <lineage>
        <taxon>Bacteria</taxon>
        <taxon>Pseudomonadati</taxon>
        <taxon>Verrucomicrobiota</taxon>
        <taxon>Verrucomicrobiia</taxon>
        <taxon>Verrucomicrobiales</taxon>
        <taxon>Verrucomicrobiaceae</taxon>
        <taxon>Prosthecobacter</taxon>
    </lineage>
</organism>
<evidence type="ECO:0000256" key="8">
    <source>
        <dbReference type="ARBA" id="ARBA00023002"/>
    </source>
</evidence>
<evidence type="ECO:0000313" key="19">
    <source>
        <dbReference type="Proteomes" id="UP000295662"/>
    </source>
</evidence>
<feature type="binding site" evidence="15">
    <location>
        <position position="493"/>
    </location>
    <ligand>
        <name>[4Fe-4S] cluster</name>
        <dbReference type="ChEBI" id="CHEBI:49883"/>
    </ligand>
</feature>
<reference evidence="18 19" key="1">
    <citation type="submission" date="2019-03" db="EMBL/GenBank/DDBJ databases">
        <title>Genomic Encyclopedia of Archaeal and Bacterial Type Strains, Phase II (KMG-II): from individual species to whole genera.</title>
        <authorList>
            <person name="Goeker M."/>
        </authorList>
    </citation>
    <scope>NUCLEOTIDE SEQUENCE [LARGE SCALE GENOMIC DNA]</scope>
    <source>
        <strain evidence="18 19">ATCC 25309</strain>
    </source>
</reference>
<dbReference type="InterPro" id="IPR045854">
    <property type="entry name" value="NO2/SO3_Rdtase_4Fe4S_sf"/>
</dbReference>
<accession>A0A4R7RYU5</accession>
<dbReference type="Proteomes" id="UP000295662">
    <property type="component" value="Unassembled WGS sequence"/>
</dbReference>
<dbReference type="GO" id="GO:0000103">
    <property type="term" value="P:sulfate assimilation"/>
    <property type="evidence" value="ECO:0007669"/>
    <property type="project" value="UniProtKB-UniRule"/>
</dbReference>
<feature type="domain" description="Nitrite/sulphite reductase 4Fe-4S" evidence="16">
    <location>
        <begin position="183"/>
        <end position="336"/>
    </location>
</feature>
<keyword evidence="3 15" id="KW-0004">4Fe-4S</keyword>
<keyword evidence="9 15" id="KW-0408">Iron</keyword>
<dbReference type="EC" id="1.8.1.2" evidence="15"/>
<sequence length="590" mass="65828">MTYINLKELKPTPFTPMSEKQLSANEGIKTRSNYLRGTIAEGLADLSTGSLCEDDQQLIKFHGSYQQDDRDLRPDRRKHRLEKAFSFMLRIRVPGGVATSEQWLQTDHLADTYANGTIKLTTRQAFQLHGIIKTNLKRTIKEINDAAMDTIAACGDVNRNVMCNPNPYLSSVHADVLQAAKDISAHLTPATRAYHEIWLDGEKVQSTEEEVEPIYGKTYLPRKFKITIAVPPSNDVDIFANCLSFIAIVEDGKLVGYNVAVGGGMGSTHGNEATYPRIADVIGFCTKEQVVDVAEKVVLVQRDFGDRTDRKHSRFKYTVDDHGPAWILAKLNEYLGYELGPVREYKFDDNGDRFGWVEDETGDSHYTLFVEGGRVLDVEGYPMRTGLREIAKIHDGDFRLTANQNLMIAKVSPAKRSQIEALLEKYGMAKSHEQSALRLSTIACVALPTCALALAEAERFLPTIVTQLEEKLEEVGLRHDSITMRMTGCPNGCGRPFISEIGFVGFGPDRYNVYLGGGHAGQRLSKLFRKDVPSKDIKPLLDPILEHYAKERLDGEHFGDFVIRSGYVAATIQGPDFHKNIKPEAVALQS</sequence>
<keyword evidence="19" id="KW-1185">Reference proteome</keyword>
<feature type="domain" description="Nitrite/Sulfite reductase ferredoxin-like" evidence="17">
    <location>
        <begin position="87"/>
        <end position="144"/>
    </location>
</feature>
<dbReference type="Pfam" id="PF01077">
    <property type="entry name" value="NIR_SIR"/>
    <property type="match status" value="2"/>
</dbReference>
<dbReference type="Pfam" id="PF03460">
    <property type="entry name" value="NIR_SIR_ferr"/>
    <property type="match status" value="2"/>
</dbReference>
<dbReference type="GO" id="GO:0050661">
    <property type="term" value="F:NADP binding"/>
    <property type="evidence" value="ECO:0007669"/>
    <property type="project" value="InterPro"/>
</dbReference>
<dbReference type="NCBIfam" id="NF010029">
    <property type="entry name" value="PRK13504.1"/>
    <property type="match status" value="1"/>
</dbReference>
<evidence type="ECO:0000256" key="1">
    <source>
        <dbReference type="ARBA" id="ARBA00004774"/>
    </source>
</evidence>
<dbReference type="InterPro" id="IPR005117">
    <property type="entry name" value="NiRdtase/SiRdtase_haem-b_fer"/>
</dbReference>
<dbReference type="PANTHER" id="PTHR11493">
    <property type="entry name" value="SULFITE REDUCTASE [NADPH] SUBUNIT BETA-RELATED"/>
    <property type="match status" value="1"/>
</dbReference>
<dbReference type="EMBL" id="SOCA01000003">
    <property type="protein sequence ID" value="TDU71072.1"/>
    <property type="molecule type" value="Genomic_DNA"/>
</dbReference>
<dbReference type="FunFam" id="3.30.413.10:FF:000004">
    <property type="entry name" value="Sulfite reductase [NADPH] hemoprotein beta-component"/>
    <property type="match status" value="1"/>
</dbReference>
<evidence type="ECO:0000259" key="16">
    <source>
        <dbReference type="Pfam" id="PF01077"/>
    </source>
</evidence>
<evidence type="ECO:0000259" key="17">
    <source>
        <dbReference type="Pfam" id="PF03460"/>
    </source>
</evidence>
<feature type="binding site" evidence="15">
    <location>
        <position position="450"/>
    </location>
    <ligand>
        <name>[4Fe-4S] cluster</name>
        <dbReference type="ChEBI" id="CHEBI:49883"/>
    </ligand>
</feature>
<keyword evidence="8 15" id="KW-0560">Oxidoreductase</keyword>
<dbReference type="GO" id="GO:0050311">
    <property type="term" value="F:sulfite reductase (ferredoxin) activity"/>
    <property type="evidence" value="ECO:0007669"/>
    <property type="project" value="TreeGrafter"/>
</dbReference>
<evidence type="ECO:0000256" key="15">
    <source>
        <dbReference type="HAMAP-Rule" id="MF_01540"/>
    </source>
</evidence>
<dbReference type="GO" id="GO:0046872">
    <property type="term" value="F:metal ion binding"/>
    <property type="evidence" value="ECO:0007669"/>
    <property type="project" value="UniProtKB-KW"/>
</dbReference>
<dbReference type="UniPathway" id="UPA00140">
    <property type="reaction ID" value="UER00207"/>
</dbReference>
<keyword evidence="10 15" id="KW-0411">Iron-sulfur</keyword>
<dbReference type="InterPro" id="IPR006066">
    <property type="entry name" value="NO2/SO3_Rdtase_FeS/sirohaem_BS"/>
</dbReference>
<protein>
    <recommendedName>
        <fullName evidence="15">Sulfite reductase [NADPH] hemoprotein beta-component</fullName>
        <shortName evidence="15">SiR-HP</shortName>
        <shortName evidence="15">SiRHP</shortName>
        <ecNumber evidence="15">1.8.1.2</ecNumber>
    </recommendedName>
</protein>
<name>A0A4R7RYU5_9BACT</name>
<comment type="cofactor">
    <cofactor evidence="15">
        <name>siroheme</name>
        <dbReference type="ChEBI" id="CHEBI:60052"/>
    </cofactor>
    <text evidence="15">Binds 1 siroheme per subunit.</text>
</comment>
<evidence type="ECO:0000256" key="14">
    <source>
        <dbReference type="ARBA" id="ARBA00062253"/>
    </source>
</evidence>
<keyword evidence="6 15" id="KW-0479">Metal-binding</keyword>
<comment type="pathway">
    <text evidence="1 15">Sulfur metabolism; hydrogen sulfide biosynthesis; hydrogen sulfide from sulfite (NADPH route): step 1/1.</text>
</comment>
<dbReference type="GO" id="GO:0019344">
    <property type="term" value="P:cysteine biosynthetic process"/>
    <property type="evidence" value="ECO:0007669"/>
    <property type="project" value="UniProtKB-KW"/>
</dbReference>
<evidence type="ECO:0000256" key="13">
    <source>
        <dbReference type="ARBA" id="ARBA00057160"/>
    </source>
</evidence>
<gene>
    <name evidence="15" type="primary">cysI</name>
    <name evidence="18" type="ORF">EI77_02190</name>
</gene>
<dbReference type="GO" id="GO:0004783">
    <property type="term" value="F:sulfite reductase (NADPH) activity"/>
    <property type="evidence" value="ECO:0007669"/>
    <property type="project" value="UniProtKB-UniRule"/>
</dbReference>
<keyword evidence="5 15" id="KW-0349">Heme</keyword>
<dbReference type="SUPFAM" id="SSF55124">
    <property type="entry name" value="Nitrite/Sulfite reductase N-terminal domain-like"/>
    <property type="match status" value="2"/>
</dbReference>
<comment type="similarity">
    <text evidence="2 15">Belongs to the nitrite and sulfite reductase 4Fe-4S domain family.</text>
</comment>
<dbReference type="HAMAP" id="MF_01540">
    <property type="entry name" value="CysI"/>
    <property type="match status" value="1"/>
</dbReference>
<dbReference type="NCBIfam" id="TIGR02041">
    <property type="entry name" value="CysI"/>
    <property type="match status" value="1"/>
</dbReference>
<dbReference type="SUPFAM" id="SSF56014">
    <property type="entry name" value="Nitrite and sulphite reductase 4Fe-4S domain-like"/>
    <property type="match status" value="2"/>
</dbReference>
<evidence type="ECO:0000256" key="11">
    <source>
        <dbReference type="ARBA" id="ARBA00023192"/>
    </source>
</evidence>
<dbReference type="PROSITE" id="PS00365">
    <property type="entry name" value="NIR_SIR"/>
    <property type="match status" value="1"/>
</dbReference>
<evidence type="ECO:0000256" key="7">
    <source>
        <dbReference type="ARBA" id="ARBA00022857"/>
    </source>
</evidence>
<dbReference type="InterPro" id="IPR045169">
    <property type="entry name" value="NO2/SO3_Rdtase_4Fe4S_prot"/>
</dbReference>
<dbReference type="GO" id="GO:0009337">
    <property type="term" value="C:sulfite reductase complex (NADPH)"/>
    <property type="evidence" value="ECO:0007669"/>
    <property type="project" value="InterPro"/>
</dbReference>
<evidence type="ECO:0000256" key="3">
    <source>
        <dbReference type="ARBA" id="ARBA00022485"/>
    </source>
</evidence>
<feature type="binding site" description="axial binding residue" evidence="15">
    <location>
        <position position="493"/>
    </location>
    <ligand>
        <name>siroheme</name>
        <dbReference type="ChEBI" id="CHEBI:60052"/>
    </ligand>
    <ligandPart>
        <name>Fe</name>
        <dbReference type="ChEBI" id="CHEBI:18248"/>
    </ligandPart>
</feature>
<evidence type="ECO:0000256" key="5">
    <source>
        <dbReference type="ARBA" id="ARBA00022617"/>
    </source>
</evidence>
<keyword evidence="7 15" id="KW-0521">NADP</keyword>
<dbReference type="InterPro" id="IPR006067">
    <property type="entry name" value="NO2/SO3_Rdtase_4Fe4S_dom"/>
</dbReference>
<evidence type="ECO:0000313" key="18">
    <source>
        <dbReference type="EMBL" id="TDU71072.1"/>
    </source>
</evidence>